<dbReference type="GO" id="GO:0003924">
    <property type="term" value="F:GTPase activity"/>
    <property type="evidence" value="ECO:0007669"/>
    <property type="project" value="InterPro"/>
</dbReference>
<dbReference type="GO" id="GO:0005525">
    <property type="term" value="F:GTP binding"/>
    <property type="evidence" value="ECO:0007669"/>
    <property type="project" value="UniProtKB-KW"/>
</dbReference>
<name>A0A9P7GN81_9AGAR</name>
<feature type="binding site" evidence="5">
    <location>
        <position position="268"/>
    </location>
    <ligand>
        <name>Mg(2+)</name>
        <dbReference type="ChEBI" id="CHEBI:18420"/>
    </ligand>
</feature>
<evidence type="ECO:0000313" key="8">
    <source>
        <dbReference type="Proteomes" id="UP000717328"/>
    </source>
</evidence>
<keyword evidence="5" id="KW-0479">Metal-binding</keyword>
<dbReference type="InterPro" id="IPR001019">
    <property type="entry name" value="Gprotein_alpha_su"/>
</dbReference>
<accession>A0A9P7GN81</accession>
<protein>
    <submittedName>
        <fullName evidence="7">Uncharacterized protein</fullName>
    </submittedName>
</protein>
<dbReference type="GO" id="GO:0046872">
    <property type="term" value="F:metal ion binding"/>
    <property type="evidence" value="ECO:0007669"/>
    <property type="project" value="UniProtKB-KW"/>
</dbReference>
<dbReference type="PANTHER" id="PTHR10218:SF360">
    <property type="entry name" value="GUANINE NUCLEOTIDE-BINDING PROTEIN SUBUNIT ALPHA HOMOLOG"/>
    <property type="match status" value="1"/>
</dbReference>
<dbReference type="PANTHER" id="PTHR10218">
    <property type="entry name" value="GTP-BINDING PROTEIN ALPHA SUBUNIT"/>
    <property type="match status" value="1"/>
</dbReference>
<evidence type="ECO:0000256" key="2">
    <source>
        <dbReference type="ARBA" id="ARBA00023134"/>
    </source>
</evidence>
<evidence type="ECO:0000256" key="1">
    <source>
        <dbReference type="ARBA" id="ARBA00022741"/>
    </source>
</evidence>
<keyword evidence="3" id="KW-0807">Transducer</keyword>
<dbReference type="SMART" id="SM00275">
    <property type="entry name" value="G_alpha"/>
    <property type="match status" value="1"/>
</dbReference>
<dbReference type="SUPFAM" id="SSF47895">
    <property type="entry name" value="Transducin (alpha subunit), insertion domain"/>
    <property type="match status" value="1"/>
</dbReference>
<keyword evidence="2 4" id="KW-0342">GTP-binding</keyword>
<sequence length="324" mass="35878">MPPDVDPLSKALEPPPDESPEERTARIQAEADAKRVSDMIDEQLESERAAVKKGPKALKAFKKERAAWKAVIQLNVVRSIHLILDALTRAQAEARNSSSSSSRNAPPQISQELLKLQRRLAPLLQVEQALIRRLAPVGAGEAEKTLSNPNSSYADRSKNMVKEIVINSGYGSGWRSALTRFLGGDGQESRDTEPPVDWNDPNDPGVVLSACRQDMVTLWADPAVRAVLYRQKLRLEDMAGFFLDCIERVTAVDYVPSDDDVLRARLKTVGISEHRFSISSAHGAAWVPYFDDMDAIIFLAPISAFDQKLAEDPDINRLVRLLVS</sequence>
<organism evidence="7 8">
    <name type="scientific">Sphagnurus paluster</name>
    <dbReference type="NCBI Taxonomy" id="117069"/>
    <lineage>
        <taxon>Eukaryota</taxon>
        <taxon>Fungi</taxon>
        <taxon>Dikarya</taxon>
        <taxon>Basidiomycota</taxon>
        <taxon>Agaricomycotina</taxon>
        <taxon>Agaricomycetes</taxon>
        <taxon>Agaricomycetidae</taxon>
        <taxon>Agaricales</taxon>
        <taxon>Tricholomatineae</taxon>
        <taxon>Lyophyllaceae</taxon>
        <taxon>Sphagnurus</taxon>
    </lineage>
</organism>
<dbReference type="GO" id="GO:0001664">
    <property type="term" value="F:G protein-coupled receptor binding"/>
    <property type="evidence" value="ECO:0007669"/>
    <property type="project" value="TreeGrafter"/>
</dbReference>
<dbReference type="AlphaFoldDB" id="A0A9P7GN81"/>
<dbReference type="PRINTS" id="PR00318">
    <property type="entry name" value="GPROTEINA"/>
</dbReference>
<dbReference type="Gene3D" id="3.40.50.300">
    <property type="entry name" value="P-loop containing nucleotide triphosphate hydrolases"/>
    <property type="match status" value="1"/>
</dbReference>
<dbReference type="GO" id="GO:0005737">
    <property type="term" value="C:cytoplasm"/>
    <property type="evidence" value="ECO:0007669"/>
    <property type="project" value="TreeGrafter"/>
</dbReference>
<reference evidence="7" key="1">
    <citation type="submission" date="2021-02" db="EMBL/GenBank/DDBJ databases">
        <authorList>
            <person name="Nieuwenhuis M."/>
            <person name="Van De Peppel L.J.J."/>
        </authorList>
    </citation>
    <scope>NUCLEOTIDE SEQUENCE</scope>
    <source>
        <strain evidence="7">D49</strain>
    </source>
</reference>
<dbReference type="OrthoDB" id="5817230at2759"/>
<dbReference type="InterPro" id="IPR027417">
    <property type="entry name" value="P-loop_NTPase"/>
</dbReference>
<keyword evidence="5" id="KW-0460">Magnesium</keyword>
<evidence type="ECO:0000256" key="4">
    <source>
        <dbReference type="PIRSR" id="PIRSR601019-1"/>
    </source>
</evidence>
<feature type="binding site" evidence="4">
    <location>
        <begin position="262"/>
        <end position="268"/>
    </location>
    <ligand>
        <name>GTP</name>
        <dbReference type="ChEBI" id="CHEBI:37565"/>
    </ligand>
</feature>
<feature type="compositionally biased region" description="Basic and acidic residues" evidence="6">
    <location>
        <begin position="21"/>
        <end position="35"/>
    </location>
</feature>
<evidence type="ECO:0000256" key="5">
    <source>
        <dbReference type="PIRSR" id="PIRSR601019-2"/>
    </source>
</evidence>
<dbReference type="Gene3D" id="1.10.400.10">
    <property type="entry name" value="GI Alpha 1, domain 2-like"/>
    <property type="match status" value="1"/>
</dbReference>
<dbReference type="GO" id="GO:0005834">
    <property type="term" value="C:heterotrimeric G-protein complex"/>
    <property type="evidence" value="ECO:0007669"/>
    <property type="project" value="TreeGrafter"/>
</dbReference>
<evidence type="ECO:0000256" key="3">
    <source>
        <dbReference type="ARBA" id="ARBA00023224"/>
    </source>
</evidence>
<dbReference type="InterPro" id="IPR011025">
    <property type="entry name" value="GproteinA_insert"/>
</dbReference>
<dbReference type="PROSITE" id="PS51882">
    <property type="entry name" value="G_ALPHA"/>
    <property type="match status" value="1"/>
</dbReference>
<dbReference type="Proteomes" id="UP000717328">
    <property type="component" value="Unassembled WGS sequence"/>
</dbReference>
<feature type="region of interest" description="Disordered" evidence="6">
    <location>
        <begin position="1"/>
        <end position="35"/>
    </location>
</feature>
<dbReference type="EMBL" id="JABCKI010000036">
    <property type="protein sequence ID" value="KAG5653739.1"/>
    <property type="molecule type" value="Genomic_DNA"/>
</dbReference>
<reference evidence="7" key="2">
    <citation type="submission" date="2021-10" db="EMBL/GenBank/DDBJ databases">
        <title>Phylogenomics reveals ancestral predisposition of the termite-cultivated fungus Termitomyces towards a domesticated lifestyle.</title>
        <authorList>
            <person name="Auxier B."/>
            <person name="Grum-Grzhimaylo A."/>
            <person name="Cardenas M.E."/>
            <person name="Lodge J.D."/>
            <person name="Laessoe T."/>
            <person name="Pedersen O."/>
            <person name="Smith M.E."/>
            <person name="Kuyper T.W."/>
            <person name="Franco-Molano E.A."/>
            <person name="Baroni T.J."/>
            <person name="Aanen D.K."/>
        </authorList>
    </citation>
    <scope>NUCLEOTIDE SEQUENCE</scope>
    <source>
        <strain evidence="7">D49</strain>
    </source>
</reference>
<dbReference type="GO" id="GO:0007188">
    <property type="term" value="P:adenylate cyclase-modulating G protein-coupled receptor signaling pathway"/>
    <property type="evidence" value="ECO:0007669"/>
    <property type="project" value="TreeGrafter"/>
</dbReference>
<dbReference type="GO" id="GO:0031683">
    <property type="term" value="F:G-protein beta/gamma-subunit complex binding"/>
    <property type="evidence" value="ECO:0007669"/>
    <property type="project" value="InterPro"/>
</dbReference>
<keyword evidence="8" id="KW-1185">Reference proteome</keyword>
<feature type="region of interest" description="Disordered" evidence="6">
    <location>
        <begin position="183"/>
        <end position="202"/>
    </location>
</feature>
<evidence type="ECO:0000313" key="7">
    <source>
        <dbReference type="EMBL" id="KAG5653739.1"/>
    </source>
</evidence>
<dbReference type="Pfam" id="PF00503">
    <property type="entry name" value="G-alpha"/>
    <property type="match status" value="1"/>
</dbReference>
<comment type="caution">
    <text evidence="7">The sequence shown here is derived from an EMBL/GenBank/DDBJ whole genome shotgun (WGS) entry which is preliminary data.</text>
</comment>
<gene>
    <name evidence="7" type="ORF">H0H81_010996</name>
</gene>
<keyword evidence="1 4" id="KW-0547">Nucleotide-binding</keyword>
<proteinExistence type="predicted"/>
<evidence type="ECO:0000256" key="6">
    <source>
        <dbReference type="SAM" id="MobiDB-lite"/>
    </source>
</evidence>